<dbReference type="Proteomes" id="UP001076655">
    <property type="component" value="Unassembled WGS sequence"/>
</dbReference>
<evidence type="ECO:0000313" key="1">
    <source>
        <dbReference type="EMBL" id="MCY0788591.1"/>
    </source>
</evidence>
<protein>
    <recommendedName>
        <fullName evidence="3">Clp R domain-containing protein</fullName>
    </recommendedName>
</protein>
<organism evidence="1 2">
    <name type="scientific">Morganella morganii</name>
    <name type="common">Proteus morganii</name>
    <dbReference type="NCBI Taxonomy" id="582"/>
    <lineage>
        <taxon>Bacteria</taxon>
        <taxon>Pseudomonadati</taxon>
        <taxon>Pseudomonadota</taxon>
        <taxon>Gammaproteobacteria</taxon>
        <taxon>Enterobacterales</taxon>
        <taxon>Morganellaceae</taxon>
        <taxon>Morganella</taxon>
    </lineage>
</organism>
<sequence length="52" mass="6039">MLTIDLHQLIRRLSPPLVTTLEDAAQECVRRHHRAVTPLHWLLMIAACRDLN</sequence>
<proteinExistence type="predicted"/>
<dbReference type="RefSeq" id="WP_267785225.1">
    <property type="nucleotide sequence ID" value="NZ_JAPNMI010000001.1"/>
</dbReference>
<evidence type="ECO:0008006" key="3">
    <source>
        <dbReference type="Google" id="ProtNLM"/>
    </source>
</evidence>
<evidence type="ECO:0000313" key="2">
    <source>
        <dbReference type="Proteomes" id="UP001076655"/>
    </source>
</evidence>
<dbReference type="EMBL" id="JAPNMI010000001">
    <property type="protein sequence ID" value="MCY0788591.1"/>
    <property type="molecule type" value="Genomic_DNA"/>
</dbReference>
<name>A0A9Q4GQ79_MORMO</name>
<comment type="caution">
    <text evidence="1">The sequence shown here is derived from an EMBL/GenBank/DDBJ whole genome shotgun (WGS) entry which is preliminary data.</text>
</comment>
<dbReference type="InterPro" id="IPR036628">
    <property type="entry name" value="Clp_N_dom_sf"/>
</dbReference>
<gene>
    <name evidence="1" type="ORF">N0392_02650</name>
</gene>
<accession>A0A9Q4GQ79</accession>
<dbReference type="Gene3D" id="1.10.1780.10">
    <property type="entry name" value="Clp, N-terminal domain"/>
    <property type="match status" value="1"/>
</dbReference>
<reference evidence="1" key="1">
    <citation type="submission" date="2022-08" db="EMBL/GenBank/DDBJ databases">
        <authorList>
            <person name="Dale J.L."/>
        </authorList>
    </citation>
    <scope>NUCLEOTIDE SEQUENCE</scope>
    <source>
        <strain evidence="1">2022EL-00758</strain>
    </source>
</reference>
<dbReference type="AlphaFoldDB" id="A0A9Q4GQ79"/>